<feature type="compositionally biased region" description="Basic and acidic residues" evidence="1">
    <location>
        <begin position="29"/>
        <end position="38"/>
    </location>
</feature>
<comment type="caution">
    <text evidence="2">The sequence shown here is derived from an EMBL/GenBank/DDBJ whole genome shotgun (WGS) entry which is preliminary data.</text>
</comment>
<feature type="compositionally biased region" description="Polar residues" evidence="1">
    <location>
        <begin position="8"/>
        <end position="22"/>
    </location>
</feature>
<accession>A0A9D7HTR1</accession>
<sequence length="109" mass="11321">MSAASARAQDTQRTPPSGSATETPARPAAEIREADRPVATHPGESATHSGGPVERAGQAVDEVVDKTGKVVKKVVVKTKEGVKTVVEKTGQTVRKAGEKIEEIAAPNKP</sequence>
<reference evidence="3" key="1">
    <citation type="journal article" date="2021" name="Nat. Commun.">
        <title>Connecting structure to function with the recovery of over 1000 high-quality metagenome-assembled genomes from activated sludge using long-read sequencing.</title>
        <authorList>
            <person name="Singleton C.M."/>
            <person name="Petriglieri F."/>
            <person name="Kristensen J.M."/>
            <person name="Kirkegaard R.H."/>
            <person name="Michaelsen T.Y."/>
            <person name="Andersen M.H."/>
            <person name="Kondrotaite Z."/>
            <person name="Karst S.M."/>
            <person name="Dueholm M.S."/>
            <person name="Nielsen P.H."/>
            <person name="Albertsen M."/>
        </authorList>
    </citation>
    <scope>NUCLEOTIDE SEQUENCE [LARGE SCALE GENOMIC DNA]</scope>
</reference>
<organism evidence="2 3">
    <name type="scientific">Candidatus Methylophosphatis roskildensis</name>
    <dbReference type="NCBI Taxonomy" id="2899263"/>
    <lineage>
        <taxon>Bacteria</taxon>
        <taxon>Pseudomonadati</taxon>
        <taxon>Pseudomonadota</taxon>
        <taxon>Betaproteobacteria</taxon>
        <taxon>Nitrosomonadales</taxon>
        <taxon>Sterolibacteriaceae</taxon>
        <taxon>Candidatus Methylophosphatis</taxon>
    </lineage>
</organism>
<evidence type="ECO:0000313" key="3">
    <source>
        <dbReference type="Proteomes" id="UP000807785"/>
    </source>
</evidence>
<dbReference type="Proteomes" id="UP000807785">
    <property type="component" value="Unassembled WGS sequence"/>
</dbReference>
<proteinExistence type="predicted"/>
<dbReference type="AlphaFoldDB" id="A0A9D7HTR1"/>
<evidence type="ECO:0000256" key="1">
    <source>
        <dbReference type="SAM" id="MobiDB-lite"/>
    </source>
</evidence>
<name>A0A9D7HTR1_9PROT</name>
<gene>
    <name evidence="2" type="ORF">IPH26_08250</name>
</gene>
<protein>
    <submittedName>
        <fullName evidence="2">Uncharacterized protein</fullName>
    </submittedName>
</protein>
<feature type="region of interest" description="Disordered" evidence="1">
    <location>
        <begin position="1"/>
        <end position="66"/>
    </location>
</feature>
<evidence type="ECO:0000313" key="2">
    <source>
        <dbReference type="EMBL" id="MBK6972940.1"/>
    </source>
</evidence>
<dbReference type="EMBL" id="JADJEV010000003">
    <property type="protein sequence ID" value="MBK6972940.1"/>
    <property type="molecule type" value="Genomic_DNA"/>
</dbReference>